<proteinExistence type="inferred from homology"/>
<dbReference type="Pfam" id="PF00069">
    <property type="entry name" value="Pkinase"/>
    <property type="match status" value="1"/>
</dbReference>
<dbReference type="EMBL" id="JBBNAE010000005">
    <property type="protein sequence ID" value="KAK9124544.1"/>
    <property type="molecule type" value="Genomic_DNA"/>
</dbReference>
<evidence type="ECO:0000259" key="7">
    <source>
        <dbReference type="PROSITE" id="PS50011"/>
    </source>
</evidence>
<sequence>MEAHDHLWVRGDFIGRGSFGEVSLASSISDGSVFAAKSIDLASAHPSQISALENEIEILKSISSPFIVKYLGSDSTLETNKGGVHRNLLMEYLPGGCVSDFAPNLDEHVIRSYTWCLVSALQYLHSKGIVHCDVKGKNVFVSSTPGVAKLGDFGSAKKLGAINGDCSKQMRGSPLWMAPEVVRQERQGPESDVWALGCTVIEMVSGKPGWRDCGVGAVYQIGFSEELPEFPDGLSELGRDFLNKCLKRDPSERWNSDQLLRHPFVSGDCKIVVESSPRSVLSWPNSEFSDEVEEDDEQETETQLMDLDSLVISAERRVGELVSERRVVWESDGWEVVRSLRRLSSVSGDEREGANWGIWVSGGEATEGTRGEYSDLCSGSVGSSGEVVSWEYCWNSRAGSGCQHGLERENIAVVKHENSHNYRCGCCCKLLLLFILMKSSLLVFMRFLSLLWNSRMVHVGTVSLESLLLQHQA</sequence>
<comment type="similarity">
    <text evidence="6">Belongs to the protein kinase superfamily.</text>
</comment>
<dbReference type="GO" id="GO:0007165">
    <property type="term" value="P:signal transduction"/>
    <property type="evidence" value="ECO:0007669"/>
    <property type="project" value="TreeGrafter"/>
</dbReference>
<evidence type="ECO:0000313" key="9">
    <source>
        <dbReference type="Proteomes" id="UP001417504"/>
    </source>
</evidence>
<comment type="caution">
    <text evidence="8">The sequence shown here is derived from an EMBL/GenBank/DDBJ whole genome shotgun (WGS) entry which is preliminary data.</text>
</comment>
<protein>
    <recommendedName>
        <fullName evidence="7">Protein kinase domain-containing protein</fullName>
    </recommendedName>
</protein>
<keyword evidence="6" id="KW-0723">Serine/threonine-protein kinase</keyword>
<dbReference type="Proteomes" id="UP001417504">
    <property type="component" value="Unassembled WGS sequence"/>
</dbReference>
<dbReference type="Gene3D" id="1.10.510.10">
    <property type="entry name" value="Transferase(Phosphotransferase) domain 1"/>
    <property type="match status" value="1"/>
</dbReference>
<dbReference type="InterPro" id="IPR052751">
    <property type="entry name" value="Plant_MAPKKK"/>
</dbReference>
<keyword evidence="4 5" id="KW-0067">ATP-binding</keyword>
<dbReference type="PROSITE" id="PS50011">
    <property type="entry name" value="PROTEIN_KINASE_DOM"/>
    <property type="match status" value="1"/>
</dbReference>
<dbReference type="PANTHER" id="PTHR48011">
    <property type="entry name" value="CCR4-NOT TRANSCRIPTIONAL COMPLEX SUBUNIT CAF120-RELATED"/>
    <property type="match status" value="1"/>
</dbReference>
<feature type="binding site" evidence="5">
    <location>
        <position position="37"/>
    </location>
    <ligand>
        <name>ATP</name>
        <dbReference type="ChEBI" id="CHEBI:30616"/>
    </ligand>
</feature>
<evidence type="ECO:0000256" key="2">
    <source>
        <dbReference type="ARBA" id="ARBA00022741"/>
    </source>
</evidence>
<evidence type="ECO:0000256" key="5">
    <source>
        <dbReference type="PROSITE-ProRule" id="PRU10141"/>
    </source>
</evidence>
<evidence type="ECO:0000313" key="8">
    <source>
        <dbReference type="EMBL" id="KAK9124544.1"/>
    </source>
</evidence>
<dbReference type="GO" id="GO:0004674">
    <property type="term" value="F:protein serine/threonine kinase activity"/>
    <property type="evidence" value="ECO:0007669"/>
    <property type="project" value="UniProtKB-KW"/>
</dbReference>
<evidence type="ECO:0000256" key="6">
    <source>
        <dbReference type="RuleBase" id="RU000304"/>
    </source>
</evidence>
<dbReference type="GO" id="GO:0005524">
    <property type="term" value="F:ATP binding"/>
    <property type="evidence" value="ECO:0007669"/>
    <property type="project" value="UniProtKB-UniRule"/>
</dbReference>
<keyword evidence="2 5" id="KW-0547">Nucleotide-binding</keyword>
<organism evidence="8 9">
    <name type="scientific">Stephania japonica</name>
    <dbReference type="NCBI Taxonomy" id="461633"/>
    <lineage>
        <taxon>Eukaryota</taxon>
        <taxon>Viridiplantae</taxon>
        <taxon>Streptophyta</taxon>
        <taxon>Embryophyta</taxon>
        <taxon>Tracheophyta</taxon>
        <taxon>Spermatophyta</taxon>
        <taxon>Magnoliopsida</taxon>
        <taxon>Ranunculales</taxon>
        <taxon>Menispermaceae</taxon>
        <taxon>Menispermoideae</taxon>
        <taxon>Cissampelideae</taxon>
        <taxon>Stephania</taxon>
    </lineage>
</organism>
<dbReference type="PANTHER" id="PTHR48011:SF7">
    <property type="entry name" value="F10K1.14 PROTEIN"/>
    <property type="match status" value="1"/>
</dbReference>
<reference evidence="8 9" key="1">
    <citation type="submission" date="2024-01" db="EMBL/GenBank/DDBJ databases">
        <title>Genome assemblies of Stephania.</title>
        <authorList>
            <person name="Yang L."/>
        </authorList>
    </citation>
    <scope>NUCLEOTIDE SEQUENCE [LARGE SCALE GENOMIC DNA]</scope>
    <source>
        <strain evidence="8">QJT</strain>
        <tissue evidence="8">Leaf</tissue>
    </source>
</reference>
<dbReference type="SMART" id="SM00220">
    <property type="entry name" value="S_TKc"/>
    <property type="match status" value="1"/>
</dbReference>
<accession>A0AAP0IZE2</accession>
<gene>
    <name evidence="8" type="ORF">Sjap_014146</name>
</gene>
<dbReference type="InterPro" id="IPR008271">
    <property type="entry name" value="Ser/Thr_kinase_AS"/>
</dbReference>
<dbReference type="AlphaFoldDB" id="A0AAP0IZE2"/>
<dbReference type="InterPro" id="IPR017441">
    <property type="entry name" value="Protein_kinase_ATP_BS"/>
</dbReference>
<keyword evidence="1" id="KW-0808">Transferase</keyword>
<dbReference type="InterPro" id="IPR011009">
    <property type="entry name" value="Kinase-like_dom_sf"/>
</dbReference>
<dbReference type="PROSITE" id="PS00108">
    <property type="entry name" value="PROTEIN_KINASE_ST"/>
    <property type="match status" value="1"/>
</dbReference>
<keyword evidence="3" id="KW-0418">Kinase</keyword>
<name>A0AAP0IZE2_9MAGN</name>
<keyword evidence="9" id="KW-1185">Reference proteome</keyword>
<evidence type="ECO:0000256" key="1">
    <source>
        <dbReference type="ARBA" id="ARBA00022679"/>
    </source>
</evidence>
<evidence type="ECO:0000256" key="4">
    <source>
        <dbReference type="ARBA" id="ARBA00022840"/>
    </source>
</evidence>
<dbReference type="InterPro" id="IPR000719">
    <property type="entry name" value="Prot_kinase_dom"/>
</dbReference>
<dbReference type="PROSITE" id="PS00107">
    <property type="entry name" value="PROTEIN_KINASE_ATP"/>
    <property type="match status" value="1"/>
</dbReference>
<dbReference type="CDD" id="cd06606">
    <property type="entry name" value="STKc_MAPKKK"/>
    <property type="match status" value="1"/>
</dbReference>
<feature type="domain" description="Protein kinase" evidence="7">
    <location>
        <begin position="8"/>
        <end position="265"/>
    </location>
</feature>
<evidence type="ECO:0000256" key="3">
    <source>
        <dbReference type="ARBA" id="ARBA00022777"/>
    </source>
</evidence>
<dbReference type="SUPFAM" id="SSF56112">
    <property type="entry name" value="Protein kinase-like (PK-like)"/>
    <property type="match status" value="1"/>
</dbReference>